<evidence type="ECO:0000256" key="1">
    <source>
        <dbReference type="SAM" id="MobiDB-lite"/>
    </source>
</evidence>
<gene>
    <name evidence="3" type="ORF">HMPREF3192_00957</name>
</gene>
<feature type="compositionally biased region" description="Low complexity" evidence="1">
    <location>
        <begin position="418"/>
        <end position="434"/>
    </location>
</feature>
<dbReference type="STRING" id="1393034.HMPREF3192_00957"/>
<evidence type="ECO:0000259" key="2">
    <source>
        <dbReference type="Pfam" id="PF03432"/>
    </source>
</evidence>
<reference evidence="4" key="1">
    <citation type="submission" date="2016-01" db="EMBL/GenBank/DDBJ databases">
        <authorList>
            <person name="Mitreva M."/>
            <person name="Pepin K.H."/>
            <person name="Mihindukulasuriya K.A."/>
            <person name="Fulton R."/>
            <person name="Fronick C."/>
            <person name="O'Laughlin M."/>
            <person name="Miner T."/>
            <person name="Herter B."/>
            <person name="Rosa B.A."/>
            <person name="Cordes M."/>
            <person name="Tomlinson C."/>
            <person name="Wollam A."/>
            <person name="Palsikar V.B."/>
            <person name="Mardis E.R."/>
            <person name="Wilson R.K."/>
        </authorList>
    </citation>
    <scope>NUCLEOTIDE SEQUENCE [LARGE SCALE GENOMIC DNA]</scope>
    <source>
        <strain evidence="4">DNF00019</strain>
    </source>
</reference>
<evidence type="ECO:0000313" key="4">
    <source>
        <dbReference type="Proteomes" id="UP000070675"/>
    </source>
</evidence>
<keyword evidence="4" id="KW-1185">Reference proteome</keyword>
<feature type="domain" description="MobA/VirD2-like nuclease" evidence="2">
    <location>
        <begin position="41"/>
        <end position="154"/>
    </location>
</feature>
<dbReference type="AlphaFoldDB" id="A0A133XT04"/>
<dbReference type="RefSeq" id="WP_066305681.1">
    <property type="nucleotide sequence ID" value="NZ_KQ959504.1"/>
</dbReference>
<feature type="region of interest" description="Disordered" evidence="1">
    <location>
        <begin position="389"/>
        <end position="434"/>
    </location>
</feature>
<evidence type="ECO:0000313" key="3">
    <source>
        <dbReference type="EMBL" id="KXB34075.1"/>
    </source>
</evidence>
<accession>A0A133XT04</accession>
<organism evidence="3 4">
    <name type="scientific">Atopobium deltae</name>
    <dbReference type="NCBI Taxonomy" id="1393034"/>
    <lineage>
        <taxon>Bacteria</taxon>
        <taxon>Bacillati</taxon>
        <taxon>Actinomycetota</taxon>
        <taxon>Coriobacteriia</taxon>
        <taxon>Coriobacteriales</taxon>
        <taxon>Atopobiaceae</taxon>
        <taxon>Atopobium</taxon>
    </lineage>
</organism>
<name>A0A133XT04_9ACTN</name>
<protein>
    <submittedName>
        <fullName evidence="3">Relaxase/mobilization nuclease domain protein</fullName>
    </submittedName>
</protein>
<comment type="caution">
    <text evidence="3">The sequence shown here is derived from an EMBL/GenBank/DDBJ whole genome shotgun (WGS) entry which is preliminary data.</text>
</comment>
<proteinExistence type="predicted"/>
<dbReference type="OrthoDB" id="3192856at2"/>
<sequence length="434" mass="50963">MPVLKPIAHHEKTVKWMWKYLTKNERDIGRDFINCYEWVPITEQFAWEQMDQTRKLADNNRDWGSKKARTFYHFILSPDPKDDISLDMLREIACEWTHHFFGEYECAIVYHDDNEHEIKHAHIVVNNTNIETFNRVQIPKPRLLYDHLEKLARERGLHSFVSTDDDTPRRSIQLDQERWKTIEALEAERSSKGVRPRKEARTHTKAKQLEDHIVWSGRFSWVKDIRIRVLCAIKISNDEKSFKDALTCLGVRLVETKKHEWKFIHPAKDSWTITGKRLGQDFTKFAITKKLARDRYNHVAKPEGKTLESLKEALRVWNTPEQIRLVVLGTTTDMSMTAEDLNVMLECFSTYDIQSKQDLKVALKTYAKSENIESLRAAAKTAKSLDCLPDVTPKKRLTKERHKEVESKDKQRRSASYPAQKQRQIQAPQQDLGL</sequence>
<dbReference type="EMBL" id="LSCR01000024">
    <property type="protein sequence ID" value="KXB34075.1"/>
    <property type="molecule type" value="Genomic_DNA"/>
</dbReference>
<dbReference type="PATRIC" id="fig|1393034.3.peg.920"/>
<dbReference type="Proteomes" id="UP000070675">
    <property type="component" value="Unassembled WGS sequence"/>
</dbReference>
<dbReference type="InterPro" id="IPR005094">
    <property type="entry name" value="Endonuclease_MobA/VirD2"/>
</dbReference>
<dbReference type="Pfam" id="PF03432">
    <property type="entry name" value="Relaxase"/>
    <property type="match status" value="1"/>
</dbReference>